<protein>
    <submittedName>
        <fullName evidence="18">Outer membrane receptor proteins, mostly Fe transport</fullName>
    </submittedName>
</protein>
<dbReference type="AlphaFoldDB" id="A0A1U6IIZ2"/>
<dbReference type="InterPro" id="IPR000531">
    <property type="entry name" value="Beta-barrel_TonB"/>
</dbReference>
<dbReference type="SUPFAM" id="SSF56935">
    <property type="entry name" value="Porins"/>
    <property type="match status" value="1"/>
</dbReference>
<dbReference type="PROSITE" id="PS52016">
    <property type="entry name" value="TONB_DEPENDENT_REC_3"/>
    <property type="match status" value="1"/>
</dbReference>
<evidence type="ECO:0000259" key="17">
    <source>
        <dbReference type="Pfam" id="PF07715"/>
    </source>
</evidence>
<evidence type="ECO:0000256" key="7">
    <source>
        <dbReference type="ARBA" id="ARBA00023004"/>
    </source>
</evidence>
<evidence type="ECO:0000313" key="18">
    <source>
        <dbReference type="EMBL" id="SLK07967.1"/>
    </source>
</evidence>
<evidence type="ECO:0000256" key="5">
    <source>
        <dbReference type="ARBA" id="ARBA00022692"/>
    </source>
</evidence>
<organism evidence="18 19">
    <name type="scientific">Novosphingobium mathurense</name>
    <dbReference type="NCBI Taxonomy" id="428990"/>
    <lineage>
        <taxon>Bacteria</taxon>
        <taxon>Pseudomonadati</taxon>
        <taxon>Pseudomonadota</taxon>
        <taxon>Alphaproteobacteria</taxon>
        <taxon>Sphingomonadales</taxon>
        <taxon>Sphingomonadaceae</taxon>
        <taxon>Novosphingobium</taxon>
    </lineage>
</organism>
<feature type="chain" id="PRO_5013182754" evidence="15">
    <location>
        <begin position="29"/>
        <end position="722"/>
    </location>
</feature>
<dbReference type="PROSITE" id="PS01156">
    <property type="entry name" value="TONB_DEPENDENT_REC_2"/>
    <property type="match status" value="1"/>
</dbReference>
<dbReference type="GO" id="GO:0006826">
    <property type="term" value="P:iron ion transport"/>
    <property type="evidence" value="ECO:0007669"/>
    <property type="project" value="UniProtKB-KW"/>
</dbReference>
<keyword evidence="2 12" id="KW-0813">Transport</keyword>
<accession>A0A1U6IIZ2</accession>
<keyword evidence="10 12" id="KW-0472">Membrane</keyword>
<proteinExistence type="inferred from homology"/>
<evidence type="ECO:0000256" key="14">
    <source>
        <dbReference type="RuleBase" id="RU003357"/>
    </source>
</evidence>
<keyword evidence="8" id="KW-0406">Ion transport</keyword>
<dbReference type="PANTHER" id="PTHR32552:SF81">
    <property type="entry name" value="TONB-DEPENDENT OUTER MEMBRANE RECEPTOR"/>
    <property type="match status" value="1"/>
</dbReference>
<dbReference type="Pfam" id="PF07715">
    <property type="entry name" value="Plug"/>
    <property type="match status" value="1"/>
</dbReference>
<dbReference type="GO" id="GO:0009279">
    <property type="term" value="C:cell outer membrane"/>
    <property type="evidence" value="ECO:0007669"/>
    <property type="project" value="UniProtKB-SubCell"/>
</dbReference>
<evidence type="ECO:0000256" key="3">
    <source>
        <dbReference type="ARBA" id="ARBA00022452"/>
    </source>
</evidence>
<comment type="subcellular location">
    <subcellularLocation>
        <location evidence="1 12">Cell outer membrane</location>
        <topology evidence="1 12">Multi-pass membrane protein</topology>
    </subcellularLocation>
</comment>
<evidence type="ECO:0000256" key="8">
    <source>
        <dbReference type="ARBA" id="ARBA00023065"/>
    </source>
</evidence>
<dbReference type="PANTHER" id="PTHR32552">
    <property type="entry name" value="FERRICHROME IRON RECEPTOR-RELATED"/>
    <property type="match status" value="1"/>
</dbReference>
<evidence type="ECO:0000256" key="9">
    <source>
        <dbReference type="ARBA" id="ARBA00023077"/>
    </source>
</evidence>
<feature type="domain" description="TonB-dependent receptor-like beta-barrel" evidence="16">
    <location>
        <begin position="245"/>
        <end position="688"/>
    </location>
</feature>
<feature type="domain" description="TonB-dependent receptor plug" evidence="17">
    <location>
        <begin position="58"/>
        <end position="162"/>
    </location>
</feature>
<keyword evidence="5 12" id="KW-0812">Transmembrane</keyword>
<keyword evidence="18" id="KW-0675">Receptor</keyword>
<name>A0A1U6IIZ2_9SPHN</name>
<reference evidence="19" key="1">
    <citation type="submission" date="2017-02" db="EMBL/GenBank/DDBJ databases">
        <authorList>
            <person name="Varghese N."/>
            <person name="Submissions S."/>
        </authorList>
    </citation>
    <scope>NUCLEOTIDE SEQUENCE [LARGE SCALE GENOMIC DNA]</scope>
    <source>
        <strain evidence="19">SM117</strain>
    </source>
</reference>
<evidence type="ECO:0000313" key="19">
    <source>
        <dbReference type="Proteomes" id="UP000190989"/>
    </source>
</evidence>
<evidence type="ECO:0000256" key="4">
    <source>
        <dbReference type="ARBA" id="ARBA00022496"/>
    </source>
</evidence>
<evidence type="ECO:0000256" key="6">
    <source>
        <dbReference type="ARBA" id="ARBA00022729"/>
    </source>
</evidence>
<evidence type="ECO:0000256" key="13">
    <source>
        <dbReference type="PROSITE-ProRule" id="PRU10144"/>
    </source>
</evidence>
<sequence>MLKVRSHHHLMLGAAAIAVAAVSTPAMANETAESALQVEPSTDGDIVVTAQRRAENMQKVPIAITAITGEALVANGISTTTDVAIMTPGLQIPQVVGAVNPRIRGIGAASAQGGNETPVSIYVDDVYYASSSSATFSLNNIEQVTVLKGPQGTLFGRNATGGLIQVKTRDPSTEFSGKAAVTYGNLNTIGGDLYLTGGLAEGVAADIAVYYQNQQDGFGINTTTGTEVGNSEDLAIRSKLKVDAGEDTTLILAGDYSTVDAHVPSRRLTYEAVPSAGPRFTGRPFDVFSTTDPIFKSKQGGASLTATHDFGAVLLKSITAWRRSTTIINGIDLDVGPLPLAFGDQKFIDRQFTQEVQLFSDGGGALTWSLGAFYLKSRARVTDFTLKFPAFTRLPRSVHAVESLSGFGQATLRLGEATSVTAGIRYSHEIRDFAISGTVINVGGPTVDFPEKTDRQETNEPTWRLAIDHNFSNNLMVYASYNRGFKTGGFNHTQFITAIEQVLPEKLDAYEVGFKSQMFDRALRLNASAYYYDYRDIQLTAFSAFGQRIVNGPKAKIYGLDFDIEAQLSDRLTLTGGAAIIRSEFGTFTNATITTPSPTGGNIIGPGDATGNELPNAPDWTVNAALTYDLPLGFANSRWNINYFHSDGWFGSEDNRLFQRPYDILNASVNFTFGDQDRFNLRLWGKNITNTVYAAQFSAQPFGDAVHISPGRTFGATIGVEF</sequence>
<dbReference type="EMBL" id="FVZE01000007">
    <property type="protein sequence ID" value="SLK07967.1"/>
    <property type="molecule type" value="Genomic_DNA"/>
</dbReference>
<evidence type="ECO:0000256" key="2">
    <source>
        <dbReference type="ARBA" id="ARBA00022448"/>
    </source>
</evidence>
<feature type="signal peptide" evidence="15">
    <location>
        <begin position="1"/>
        <end position="28"/>
    </location>
</feature>
<evidence type="ECO:0000256" key="12">
    <source>
        <dbReference type="PROSITE-ProRule" id="PRU01360"/>
    </source>
</evidence>
<keyword evidence="3 12" id="KW-1134">Transmembrane beta strand</keyword>
<evidence type="ECO:0000259" key="16">
    <source>
        <dbReference type="Pfam" id="PF00593"/>
    </source>
</evidence>
<dbReference type="InterPro" id="IPR036942">
    <property type="entry name" value="Beta-barrel_TonB_sf"/>
</dbReference>
<comment type="similarity">
    <text evidence="12 14">Belongs to the TonB-dependent receptor family.</text>
</comment>
<evidence type="ECO:0000256" key="11">
    <source>
        <dbReference type="ARBA" id="ARBA00023237"/>
    </source>
</evidence>
<dbReference type="Pfam" id="PF00593">
    <property type="entry name" value="TonB_dep_Rec_b-barrel"/>
    <property type="match status" value="1"/>
</dbReference>
<gene>
    <name evidence="18" type="ORF">SAMN06295987_10797</name>
</gene>
<keyword evidence="6 15" id="KW-0732">Signal</keyword>
<dbReference type="Gene3D" id="2.40.170.20">
    <property type="entry name" value="TonB-dependent receptor, beta-barrel domain"/>
    <property type="match status" value="1"/>
</dbReference>
<dbReference type="InterPro" id="IPR039426">
    <property type="entry name" value="TonB-dep_rcpt-like"/>
</dbReference>
<keyword evidence="7" id="KW-0408">Iron</keyword>
<evidence type="ECO:0000256" key="15">
    <source>
        <dbReference type="SAM" id="SignalP"/>
    </source>
</evidence>
<keyword evidence="19" id="KW-1185">Reference proteome</keyword>
<dbReference type="STRING" id="428990.SAMN06295987_10797"/>
<dbReference type="InterPro" id="IPR010917">
    <property type="entry name" value="TonB_rcpt_CS"/>
</dbReference>
<feature type="short sequence motif" description="TonB C-terminal box" evidence="13">
    <location>
        <begin position="705"/>
        <end position="722"/>
    </location>
</feature>
<evidence type="ECO:0000256" key="1">
    <source>
        <dbReference type="ARBA" id="ARBA00004571"/>
    </source>
</evidence>
<keyword evidence="9 14" id="KW-0798">TonB box</keyword>
<keyword evidence="11 12" id="KW-0998">Cell outer membrane</keyword>
<keyword evidence="4" id="KW-0410">Iron transport</keyword>
<dbReference type="InterPro" id="IPR012910">
    <property type="entry name" value="Plug_dom"/>
</dbReference>
<dbReference type="Proteomes" id="UP000190989">
    <property type="component" value="Unassembled WGS sequence"/>
</dbReference>
<evidence type="ECO:0000256" key="10">
    <source>
        <dbReference type="ARBA" id="ARBA00023136"/>
    </source>
</evidence>
<dbReference type="CDD" id="cd01347">
    <property type="entry name" value="ligand_gated_channel"/>
    <property type="match status" value="1"/>
</dbReference>